<sequence length="61" mass="6538">MISVASHGLLRQKVWAKSVMEASAVSTTTRSPVTTVRTQASIPSSCCWAACCEILMSFLGF</sequence>
<gene>
    <name evidence="1" type="ORF">FSB_LOCUS32722</name>
</gene>
<dbReference type="EMBL" id="OIVN01002580">
    <property type="protein sequence ID" value="SPD04840.1"/>
    <property type="molecule type" value="Genomic_DNA"/>
</dbReference>
<name>A0A2N9GZQ9_FAGSY</name>
<organism evidence="1">
    <name type="scientific">Fagus sylvatica</name>
    <name type="common">Beechnut</name>
    <dbReference type="NCBI Taxonomy" id="28930"/>
    <lineage>
        <taxon>Eukaryota</taxon>
        <taxon>Viridiplantae</taxon>
        <taxon>Streptophyta</taxon>
        <taxon>Embryophyta</taxon>
        <taxon>Tracheophyta</taxon>
        <taxon>Spermatophyta</taxon>
        <taxon>Magnoliopsida</taxon>
        <taxon>eudicotyledons</taxon>
        <taxon>Gunneridae</taxon>
        <taxon>Pentapetalae</taxon>
        <taxon>rosids</taxon>
        <taxon>fabids</taxon>
        <taxon>Fagales</taxon>
        <taxon>Fagaceae</taxon>
        <taxon>Fagus</taxon>
    </lineage>
</organism>
<protein>
    <submittedName>
        <fullName evidence="1">Uncharacterized protein</fullName>
    </submittedName>
</protein>
<dbReference type="AlphaFoldDB" id="A0A2N9GZQ9"/>
<accession>A0A2N9GZQ9</accession>
<proteinExistence type="predicted"/>
<evidence type="ECO:0000313" key="1">
    <source>
        <dbReference type="EMBL" id="SPD04840.1"/>
    </source>
</evidence>
<reference evidence="1" key="1">
    <citation type="submission" date="2018-02" db="EMBL/GenBank/DDBJ databases">
        <authorList>
            <person name="Cohen D.B."/>
            <person name="Kent A.D."/>
        </authorList>
    </citation>
    <scope>NUCLEOTIDE SEQUENCE</scope>
</reference>